<reference evidence="2 3" key="1">
    <citation type="submission" date="2019-02" db="EMBL/GenBank/DDBJ databases">
        <title>Jishengella sp. nov., isolated from a root of Zingiber montanum.</title>
        <authorList>
            <person name="Kuncharoen N."/>
            <person name="Kudo T."/>
            <person name="Masahiro Y."/>
            <person name="Ohkuma M."/>
            <person name="Tanasupawat S."/>
        </authorList>
    </citation>
    <scope>NUCLEOTIDE SEQUENCE [LARGE SCALE GENOMIC DNA]</scope>
    <source>
        <strain evidence="2 3">PLAI 1-1</strain>
    </source>
</reference>
<dbReference type="RefSeq" id="WP_131305455.1">
    <property type="nucleotide sequence ID" value="NZ_SJJR01000013.1"/>
</dbReference>
<gene>
    <name evidence="2" type="ORF">E0H26_19150</name>
</gene>
<feature type="region of interest" description="Disordered" evidence="1">
    <location>
        <begin position="91"/>
        <end position="113"/>
    </location>
</feature>
<comment type="caution">
    <text evidence="2">The sequence shown here is derived from an EMBL/GenBank/DDBJ whole genome shotgun (WGS) entry which is preliminary data.</text>
</comment>
<protein>
    <submittedName>
        <fullName evidence="2">Uncharacterized protein</fullName>
    </submittedName>
</protein>
<name>A0A4R0GJN4_9ACTN</name>
<feature type="region of interest" description="Disordered" evidence="1">
    <location>
        <begin position="153"/>
        <end position="174"/>
    </location>
</feature>
<organism evidence="2 3">
    <name type="scientific">Micromonospora zingiberis</name>
    <dbReference type="NCBI Taxonomy" id="2053011"/>
    <lineage>
        <taxon>Bacteria</taxon>
        <taxon>Bacillati</taxon>
        <taxon>Actinomycetota</taxon>
        <taxon>Actinomycetes</taxon>
        <taxon>Micromonosporales</taxon>
        <taxon>Micromonosporaceae</taxon>
        <taxon>Micromonospora</taxon>
    </lineage>
</organism>
<sequence length="218" mass="23291">MTANIGDLVARLLAIRAELDAAAVTALRAQADAEQAAAHLDGVRQGSNDYGLRSAAEDAKVARDKAGRYARLLAQAARHITRYINTIAPSAASTEPAAEDASPSGERVLTEAERRGRRADVAWRKQVKKADDIEDGLKNAETSAREIFKFFKQQGDGNGGSTSGTTNPEPVPVQERPHVDNPVTAAVMAAGALAVTVKAIWNHGKTRRARERDESDQA</sequence>
<dbReference type="AlphaFoldDB" id="A0A4R0GJN4"/>
<keyword evidence="3" id="KW-1185">Reference proteome</keyword>
<evidence type="ECO:0000256" key="1">
    <source>
        <dbReference type="SAM" id="MobiDB-lite"/>
    </source>
</evidence>
<dbReference type="OrthoDB" id="3390125at2"/>
<feature type="compositionally biased region" description="Low complexity" evidence="1">
    <location>
        <begin position="91"/>
        <end position="104"/>
    </location>
</feature>
<evidence type="ECO:0000313" key="2">
    <source>
        <dbReference type="EMBL" id="TCB95581.1"/>
    </source>
</evidence>
<dbReference type="EMBL" id="SJJR01000013">
    <property type="protein sequence ID" value="TCB95581.1"/>
    <property type="molecule type" value="Genomic_DNA"/>
</dbReference>
<proteinExistence type="predicted"/>
<dbReference type="Proteomes" id="UP000292274">
    <property type="component" value="Unassembled WGS sequence"/>
</dbReference>
<accession>A0A4R0GJN4</accession>
<evidence type="ECO:0000313" key="3">
    <source>
        <dbReference type="Proteomes" id="UP000292274"/>
    </source>
</evidence>